<dbReference type="EMBL" id="JACHMX010000001">
    <property type="protein sequence ID" value="MBB5856462.1"/>
    <property type="molecule type" value="Genomic_DNA"/>
</dbReference>
<organism evidence="1 2">
    <name type="scientific">Amycolatopsis umgeniensis</name>
    <dbReference type="NCBI Taxonomy" id="336628"/>
    <lineage>
        <taxon>Bacteria</taxon>
        <taxon>Bacillati</taxon>
        <taxon>Actinomycetota</taxon>
        <taxon>Actinomycetes</taxon>
        <taxon>Pseudonocardiales</taxon>
        <taxon>Pseudonocardiaceae</taxon>
        <taxon>Amycolatopsis</taxon>
    </lineage>
</organism>
<protein>
    <submittedName>
        <fullName evidence="1">Uncharacterized protein</fullName>
    </submittedName>
</protein>
<name>A0A841BD13_9PSEU</name>
<comment type="caution">
    <text evidence="1">The sequence shown here is derived from an EMBL/GenBank/DDBJ whole genome shotgun (WGS) entry which is preliminary data.</text>
</comment>
<evidence type="ECO:0000313" key="1">
    <source>
        <dbReference type="EMBL" id="MBB5856462.1"/>
    </source>
</evidence>
<keyword evidence="2" id="KW-1185">Reference proteome</keyword>
<sequence length="356" mass="39689">MTRPHILFLRTFKPDPLNFVVLNSLAHAVRDTAVIEIVGDLRDRVVMEASWREAFGHDVAMVDIVELLPSTREAWRRDVLSRIEAVDGVVLHISPKDIDFPEFPFGPPIYEMSGDRWEQFMDSPLARPITGRGLLREICYLNRLQRLPDTVVVCDARYQPTLDDLIALGGTMGDATDIRGNLVTPRLTAIDKQVGHLRKAYGGVTYRHPPNGGALLPEFAAALAPTLLEVIASHGSRERPTAELNNLLGTSATPRRLPPDAELKIVAFTNVEEVLFLPPGELTEISHKEMGQILNREAARLGCPYCRARLSEIFFFTRGLQRHGLKGDGERDWPNGICQVCGRKSSLFGDDVLMPQ</sequence>
<evidence type="ECO:0000313" key="2">
    <source>
        <dbReference type="Proteomes" id="UP000580861"/>
    </source>
</evidence>
<dbReference type="RefSeq" id="WP_184901882.1">
    <property type="nucleotide sequence ID" value="NZ_JACHMX010000001.1"/>
</dbReference>
<dbReference type="Proteomes" id="UP000580861">
    <property type="component" value="Unassembled WGS sequence"/>
</dbReference>
<proteinExistence type="predicted"/>
<reference evidence="1 2" key="1">
    <citation type="submission" date="2020-08" db="EMBL/GenBank/DDBJ databases">
        <title>Sequencing the genomes of 1000 actinobacteria strains.</title>
        <authorList>
            <person name="Klenk H.-P."/>
        </authorList>
    </citation>
    <scope>NUCLEOTIDE SEQUENCE [LARGE SCALE GENOMIC DNA]</scope>
    <source>
        <strain evidence="1 2">DSM 45272</strain>
    </source>
</reference>
<accession>A0A841BD13</accession>
<gene>
    <name evidence="1" type="ORF">HDA45_006549</name>
</gene>
<dbReference type="AlphaFoldDB" id="A0A841BD13"/>